<dbReference type="RefSeq" id="WP_111939895.1">
    <property type="nucleotide sequence ID" value="NZ_QLUZ01000007.1"/>
</dbReference>
<dbReference type="AlphaFoldDB" id="A0AAQ0FFT3"/>
<accession>A0AAQ0FFT3</accession>
<organism evidence="1 2">
    <name type="scientific">Burkholderia cepacia</name>
    <name type="common">Pseudomonas cepacia</name>
    <dbReference type="NCBI Taxonomy" id="292"/>
    <lineage>
        <taxon>Bacteria</taxon>
        <taxon>Pseudomonadati</taxon>
        <taxon>Pseudomonadota</taxon>
        <taxon>Betaproteobacteria</taxon>
        <taxon>Burkholderiales</taxon>
        <taxon>Burkholderiaceae</taxon>
        <taxon>Burkholderia</taxon>
        <taxon>Burkholderia cepacia complex</taxon>
    </lineage>
</organism>
<evidence type="ECO:0000313" key="1">
    <source>
        <dbReference type="EMBL" id="RAQ10239.1"/>
    </source>
</evidence>
<proteinExistence type="predicted"/>
<gene>
    <name evidence="1" type="ORF">DPR02_15535</name>
</gene>
<dbReference type="Proteomes" id="UP000248899">
    <property type="component" value="Unassembled WGS sequence"/>
</dbReference>
<reference evidence="1 2" key="1">
    <citation type="submission" date="2018-06" db="EMBL/GenBank/DDBJ databases">
        <title>Towards the identification of Burkholderia cepacia strain which caused fatal septicemia.</title>
        <authorList>
            <person name="Bui L.A.T."/>
            <person name="Zakharova I.B."/>
            <person name="Shpak I.M."/>
            <person name="Teteryatnikova N."/>
            <person name="Ustinov D.V."/>
            <person name="Kuzyutina Y.A."/>
            <person name="Nguyen H.N."/>
            <person name="Antonov A.S."/>
            <person name="Avdyusheva E.F."/>
            <person name="Victorov D.V."/>
        </authorList>
    </citation>
    <scope>NUCLEOTIDE SEQUENCE [LARGE SCALE GENOMIC DNA]</scope>
    <source>
        <strain evidence="1 2">PT02</strain>
    </source>
</reference>
<protein>
    <submittedName>
        <fullName evidence="1">Uncharacterized protein</fullName>
    </submittedName>
</protein>
<comment type="caution">
    <text evidence="1">The sequence shown here is derived from an EMBL/GenBank/DDBJ whole genome shotgun (WGS) entry which is preliminary data.</text>
</comment>
<dbReference type="EMBL" id="QLUZ01000007">
    <property type="protein sequence ID" value="RAQ10239.1"/>
    <property type="molecule type" value="Genomic_DNA"/>
</dbReference>
<name>A0AAQ0FFT3_BURCE</name>
<sequence length="73" mass="7724">MNGVDPNNVFALIAAAMATADAISQDTRQSLDSRDGAGRLRDALRSWKGLAFEYRDWTPAASRVPATTGANAA</sequence>
<evidence type="ECO:0000313" key="2">
    <source>
        <dbReference type="Proteomes" id="UP000248899"/>
    </source>
</evidence>